<gene>
    <name evidence="1" type="ordered locus">STHERM_c12260</name>
</gene>
<evidence type="ECO:0000313" key="2">
    <source>
        <dbReference type="Proteomes" id="UP000001296"/>
    </source>
</evidence>
<dbReference type="EMBL" id="CP001698">
    <property type="protein sequence ID" value="ADN02167.1"/>
    <property type="molecule type" value="Genomic_DNA"/>
</dbReference>
<dbReference type="eggNOG" id="ENOG5032RKF">
    <property type="taxonomic scope" value="Bacteria"/>
</dbReference>
<reference evidence="1 2" key="2">
    <citation type="journal article" date="2010" name="J. Bacteriol.">
        <title>Genome sequence of the polysaccharide-degrading, thermophilic anaerobe Spirochaeta thermophila DSM 6192.</title>
        <authorList>
            <person name="Angelov A."/>
            <person name="Liebl S."/>
            <person name="Ballschmiter M."/>
            <person name="Bomeke M."/>
            <person name="Lehmann R."/>
            <person name="Liesegang H."/>
            <person name="Daniel R."/>
            <person name="Liebl W."/>
        </authorList>
    </citation>
    <scope>NUCLEOTIDE SEQUENCE [LARGE SCALE GENOMIC DNA]</scope>
    <source>
        <strain evidence="2">ATCC 49972 / DSM 6192 / RI 19.B1</strain>
    </source>
</reference>
<organism evidence="1 2">
    <name type="scientific">Winmispira thermophila (strain ATCC 49972 / DSM 6192 / RI 19.B1)</name>
    <name type="common">Spirochaeta thermophila</name>
    <dbReference type="NCBI Taxonomy" id="665571"/>
    <lineage>
        <taxon>Bacteria</taxon>
        <taxon>Pseudomonadati</taxon>
        <taxon>Spirochaetota</taxon>
        <taxon>Spirochaetia</taxon>
        <taxon>Winmispirales</taxon>
        <taxon>Winmispiraceae</taxon>
        <taxon>Winmispira</taxon>
    </lineage>
</organism>
<dbReference type="InterPro" id="IPR059210">
    <property type="entry name" value="MADS4-like"/>
</dbReference>
<proteinExistence type="predicted"/>
<dbReference type="Proteomes" id="UP000001296">
    <property type="component" value="Chromosome"/>
</dbReference>
<evidence type="ECO:0008006" key="3">
    <source>
        <dbReference type="Google" id="ProtNLM"/>
    </source>
</evidence>
<evidence type="ECO:0000313" key="1">
    <source>
        <dbReference type="EMBL" id="ADN02167.1"/>
    </source>
</evidence>
<dbReference type="PaxDb" id="665571-STHERM_c12260"/>
<name>E0RT30_WINT6</name>
<reference key="1">
    <citation type="submission" date="2009-08" db="EMBL/GenBank/DDBJ databases">
        <title>The genome sequence of Spirochaeta thermophila DSM6192.</title>
        <authorList>
            <person name="Angelov A."/>
            <person name="Mientus M."/>
            <person name="Wittenberg S."/>
            <person name="Lehmann R."/>
            <person name="Liesegang H."/>
            <person name="Daniel R."/>
            <person name="Liebl W."/>
        </authorList>
    </citation>
    <scope>NUCLEOTIDE SEQUENCE</scope>
    <source>
        <strain>DSM 6192</strain>
    </source>
</reference>
<dbReference type="AlphaFoldDB" id="E0RT30"/>
<dbReference type="NCBIfam" id="NF047734">
    <property type="entry name" value="antiphage_MADS4"/>
    <property type="match status" value="1"/>
</dbReference>
<dbReference type="HOGENOM" id="CLU_1293073_0_0_12"/>
<dbReference type="KEGG" id="sta:STHERM_c12260"/>
<protein>
    <recommendedName>
        <fullName evidence="3">DUF4276 family protein</fullName>
    </recommendedName>
</protein>
<accession>E0RT30</accession>
<sequence length="204" mass="23422">MMRVDLVVLVADKDMEVAIQTLLQCRHQALGIRENITFDVYTHPQRDPGVVSDGVNFLRGFAGKCEYALVLFDREGCGREDRSAEELEEKMEEQLRRNGWNRESVSVIVLDPELEIWVWSDSPHVAEVIGLSQEELHSILQSVPRNELGKPARPKETLKEALRRSTRPFSSSIFGTLAARISLTRCQDRSFKKLRETLQRWFPA</sequence>